<accession>A0A0A0M674</accession>
<evidence type="ECO:0000313" key="1">
    <source>
        <dbReference type="EMBL" id="KGO97507.1"/>
    </source>
</evidence>
<dbReference type="AlphaFoldDB" id="A0A0A0M674"/>
<dbReference type="EMBL" id="AVBH01000365">
    <property type="protein sequence ID" value="KGO97507.1"/>
    <property type="molecule type" value="Genomic_DNA"/>
</dbReference>
<keyword evidence="2" id="KW-1185">Reference proteome</keyword>
<evidence type="ECO:0000313" key="2">
    <source>
        <dbReference type="Proteomes" id="UP000030003"/>
    </source>
</evidence>
<sequence>IRQEEKVIGTLSERMRSGSGGEHRAPLYVIAGAALAAAYGKGEGLQGGLGVIMLDEFGDKIDSQNARATTDYLRSLGLQLVLAAPDTAQGTLTGVLDSYVELFRDGPLLQMERHVVTADGRELLASDQFELHPELLEREIERIKAQRTAEETIKGEPGPRISA</sequence>
<name>A0A0A0M674_9GAMM</name>
<dbReference type="Pfam" id="PF13558">
    <property type="entry name" value="SbcC_Walker_B"/>
    <property type="match status" value="1"/>
</dbReference>
<dbReference type="Proteomes" id="UP000030003">
    <property type="component" value="Unassembled WGS sequence"/>
</dbReference>
<dbReference type="RefSeq" id="WP_269429845.1">
    <property type="nucleotide sequence ID" value="NZ_AVBH01000365.1"/>
</dbReference>
<reference evidence="1 2" key="1">
    <citation type="submission" date="2013-08" db="EMBL/GenBank/DDBJ databases">
        <title>Genomic analysis of Lysobacter defluvii.</title>
        <authorList>
            <person name="Wang Q."/>
            <person name="Wang G."/>
        </authorList>
    </citation>
    <scope>NUCLEOTIDE SEQUENCE [LARGE SCALE GENOMIC DNA]</scope>
    <source>
        <strain evidence="1 2">IMMIB APB-9</strain>
    </source>
</reference>
<proteinExistence type="predicted"/>
<feature type="non-terminal residue" evidence="1">
    <location>
        <position position="1"/>
    </location>
</feature>
<dbReference type="eggNOG" id="COG4913">
    <property type="taxonomic scope" value="Bacteria"/>
</dbReference>
<protein>
    <recommendedName>
        <fullName evidence="3">Chromosome segregation protein SMC</fullName>
    </recommendedName>
</protein>
<evidence type="ECO:0008006" key="3">
    <source>
        <dbReference type="Google" id="ProtNLM"/>
    </source>
</evidence>
<comment type="caution">
    <text evidence="1">The sequence shown here is derived from an EMBL/GenBank/DDBJ whole genome shotgun (WGS) entry which is preliminary data.</text>
</comment>
<gene>
    <name evidence="1" type="ORF">N791_06355</name>
</gene>
<organism evidence="1 2">
    <name type="scientific">Lysobacter defluvii IMMIB APB-9 = DSM 18482</name>
    <dbReference type="NCBI Taxonomy" id="1385515"/>
    <lineage>
        <taxon>Bacteria</taxon>
        <taxon>Pseudomonadati</taxon>
        <taxon>Pseudomonadota</taxon>
        <taxon>Gammaproteobacteria</taxon>
        <taxon>Lysobacterales</taxon>
        <taxon>Lysobacteraceae</taxon>
        <taxon>Novilysobacter</taxon>
    </lineage>
</organism>